<dbReference type="AlphaFoldDB" id="A0A0N4V9A7"/>
<accession>A0A0N4V9A7</accession>
<sequence length="126" mass="13897">MVSEGKHVRFNISDSINPSSRNTSTVDVDKESRKLFVEKFYISKFTKRGGSNLSISQTFPIQHRTSSSSLLSPTVRASSSSESSTAAAMDYYTFEPRISRSKSVADSVSGMICLLPLHFVSFFIVA</sequence>
<dbReference type="WBParaSite" id="EVEC_0000701501-mRNA-1">
    <property type="protein sequence ID" value="EVEC_0000701501-mRNA-1"/>
    <property type="gene ID" value="EVEC_0000701501"/>
</dbReference>
<evidence type="ECO:0000313" key="1">
    <source>
        <dbReference type="EMBL" id="VDD91785.1"/>
    </source>
</evidence>
<gene>
    <name evidence="1" type="ORF">EVEC_LOCUS6536</name>
</gene>
<reference evidence="3" key="1">
    <citation type="submission" date="2017-02" db="UniProtKB">
        <authorList>
            <consortium name="WormBaseParasite"/>
        </authorList>
    </citation>
    <scope>IDENTIFICATION</scope>
</reference>
<proteinExistence type="predicted"/>
<dbReference type="Proteomes" id="UP000274131">
    <property type="component" value="Unassembled WGS sequence"/>
</dbReference>
<name>A0A0N4V9A7_ENTVE</name>
<evidence type="ECO:0000313" key="3">
    <source>
        <dbReference type="WBParaSite" id="EVEC_0000701501-mRNA-1"/>
    </source>
</evidence>
<organism evidence="3">
    <name type="scientific">Enterobius vermicularis</name>
    <name type="common">Human pinworm</name>
    <dbReference type="NCBI Taxonomy" id="51028"/>
    <lineage>
        <taxon>Eukaryota</taxon>
        <taxon>Metazoa</taxon>
        <taxon>Ecdysozoa</taxon>
        <taxon>Nematoda</taxon>
        <taxon>Chromadorea</taxon>
        <taxon>Rhabditida</taxon>
        <taxon>Spirurina</taxon>
        <taxon>Oxyuridomorpha</taxon>
        <taxon>Oxyuroidea</taxon>
        <taxon>Oxyuridae</taxon>
        <taxon>Enterobius</taxon>
    </lineage>
</organism>
<keyword evidence="2" id="KW-1185">Reference proteome</keyword>
<dbReference type="EMBL" id="UXUI01008551">
    <property type="protein sequence ID" value="VDD91785.1"/>
    <property type="molecule type" value="Genomic_DNA"/>
</dbReference>
<protein>
    <submittedName>
        <fullName evidence="1 3">Uncharacterized protein</fullName>
    </submittedName>
</protein>
<evidence type="ECO:0000313" key="2">
    <source>
        <dbReference type="Proteomes" id="UP000274131"/>
    </source>
</evidence>
<reference evidence="1 2" key="2">
    <citation type="submission" date="2018-10" db="EMBL/GenBank/DDBJ databases">
        <authorList>
            <consortium name="Pathogen Informatics"/>
        </authorList>
    </citation>
    <scope>NUCLEOTIDE SEQUENCE [LARGE SCALE GENOMIC DNA]</scope>
</reference>